<protein>
    <recommendedName>
        <fullName evidence="7">F-box domain-containing protein</fullName>
    </recommendedName>
</protein>
<feature type="chain" id="PRO_5032903672" description="F-box domain-containing protein" evidence="2">
    <location>
        <begin position="28"/>
        <end position="460"/>
    </location>
</feature>
<dbReference type="PANTHER" id="PTHR35828:SF23">
    <property type="entry name" value="F-BOX DOMAIN-CONTAINING PROTEIN"/>
    <property type="match status" value="1"/>
</dbReference>
<evidence type="ECO:0000313" key="6">
    <source>
        <dbReference type="Proteomes" id="UP000636709"/>
    </source>
</evidence>
<evidence type="ECO:0000313" key="5">
    <source>
        <dbReference type="EMBL" id="KAF8670375.1"/>
    </source>
</evidence>
<evidence type="ECO:0000256" key="1">
    <source>
        <dbReference type="SAM" id="MobiDB-lite"/>
    </source>
</evidence>
<feature type="region of interest" description="Disordered" evidence="1">
    <location>
        <begin position="35"/>
        <end position="97"/>
    </location>
</feature>
<feature type="compositionally biased region" description="Acidic residues" evidence="1">
    <location>
        <begin position="35"/>
        <end position="45"/>
    </location>
</feature>
<dbReference type="OrthoDB" id="620691at2759"/>
<dbReference type="EMBL" id="JACEFO010002259">
    <property type="protein sequence ID" value="KAF8670375.1"/>
    <property type="molecule type" value="Genomic_DNA"/>
</dbReference>
<organism evidence="5 6">
    <name type="scientific">Digitaria exilis</name>
    <dbReference type="NCBI Taxonomy" id="1010633"/>
    <lineage>
        <taxon>Eukaryota</taxon>
        <taxon>Viridiplantae</taxon>
        <taxon>Streptophyta</taxon>
        <taxon>Embryophyta</taxon>
        <taxon>Tracheophyta</taxon>
        <taxon>Spermatophyta</taxon>
        <taxon>Magnoliopsida</taxon>
        <taxon>Liliopsida</taxon>
        <taxon>Poales</taxon>
        <taxon>Poaceae</taxon>
        <taxon>PACMAD clade</taxon>
        <taxon>Panicoideae</taxon>
        <taxon>Panicodae</taxon>
        <taxon>Paniceae</taxon>
        <taxon>Anthephorinae</taxon>
        <taxon>Digitaria</taxon>
    </lineage>
</organism>
<accession>A0A835ANQ7</accession>
<feature type="domain" description="F-box" evidence="3">
    <location>
        <begin position="99"/>
        <end position="141"/>
    </location>
</feature>
<dbReference type="SUPFAM" id="SSF81383">
    <property type="entry name" value="F-box domain"/>
    <property type="match status" value="1"/>
</dbReference>
<reference evidence="5" key="1">
    <citation type="submission" date="2020-07" db="EMBL/GenBank/DDBJ databases">
        <title>Genome sequence and genetic diversity analysis of an under-domesticated orphan crop, white fonio (Digitaria exilis).</title>
        <authorList>
            <person name="Bennetzen J.L."/>
            <person name="Chen S."/>
            <person name="Ma X."/>
            <person name="Wang X."/>
            <person name="Yssel A.E.J."/>
            <person name="Chaluvadi S.R."/>
            <person name="Johnson M."/>
            <person name="Gangashetty P."/>
            <person name="Hamidou F."/>
            <person name="Sanogo M.D."/>
            <person name="Zwaenepoel A."/>
            <person name="Wallace J."/>
            <person name="Van De Peer Y."/>
            <person name="Van Deynze A."/>
        </authorList>
    </citation>
    <scope>NUCLEOTIDE SEQUENCE</scope>
    <source>
        <tissue evidence="5">Leaves</tissue>
    </source>
</reference>
<feature type="region of interest" description="Disordered" evidence="1">
    <location>
        <begin position="397"/>
        <end position="439"/>
    </location>
</feature>
<proteinExistence type="predicted"/>
<dbReference type="InterPro" id="IPR001810">
    <property type="entry name" value="F-box_dom"/>
</dbReference>
<dbReference type="Proteomes" id="UP000636709">
    <property type="component" value="Unassembled WGS sequence"/>
</dbReference>
<dbReference type="InterPro" id="IPR036047">
    <property type="entry name" value="F-box-like_dom_sf"/>
</dbReference>
<dbReference type="PANTHER" id="PTHR35828">
    <property type="entry name" value="OS08G0203800 PROTEIN-RELATED"/>
    <property type="match status" value="1"/>
</dbReference>
<keyword evidence="6" id="KW-1185">Reference proteome</keyword>
<gene>
    <name evidence="5" type="ORF">HU200_050677</name>
</gene>
<name>A0A835ANQ7_9POAL</name>
<feature type="region of interest" description="Disordered" evidence="1">
    <location>
        <begin position="372"/>
        <end position="391"/>
    </location>
</feature>
<feature type="signal peptide" evidence="2">
    <location>
        <begin position="1"/>
        <end position="27"/>
    </location>
</feature>
<evidence type="ECO:0000259" key="4">
    <source>
        <dbReference type="Pfam" id="PF24523"/>
    </source>
</evidence>
<dbReference type="InterPro" id="IPR056016">
    <property type="entry name" value="DUF7595"/>
</dbReference>
<dbReference type="CDD" id="cd09917">
    <property type="entry name" value="F-box_SF"/>
    <property type="match status" value="1"/>
</dbReference>
<evidence type="ECO:0008006" key="7">
    <source>
        <dbReference type="Google" id="ProtNLM"/>
    </source>
</evidence>
<dbReference type="Pfam" id="PF12937">
    <property type="entry name" value="F-box-like"/>
    <property type="match status" value="1"/>
</dbReference>
<sequence length="460" mass="51353">MGPGLRQTQVSWAWASLILVLGQNAHHQQTEVVDMDGDDYTNGDEADCRRHPGALQRTSLGTRTSSPWDPQPESLGDGDAVSSRGAQASRGRRKRQTPALPLDVLAEIAARSVDPTTLVRCAATCRDMRRRAADESFRRRRLRLRHTGGRFVLPLLRGHLTGPTHGLGISLSDGERDKQYLIDTTAAAMATKLTRLVFPPTPQGSPHETFEPLDSRGGLILLAVRDNSNHHYYQERRHLRVCDPVTRHSHTFPLGQPPPLNGSSFVFLVGGDQCQFQVLEAKLTLSPYDRSARCLRIRIFTSEHGGVWGPRTRIPTPSLDGGLYSDYELPLAKHSKPLVVGDVVHWLCLTQNGSYVLMLHVGATPSPRARVTTLPASFPRGSSARRRRASAHVAAKRTRVDRRVGARRDRQHDVERERRRLPLMPPPPQRACRLRRRPGGGVAGVRHGNWINHELSHYFR</sequence>
<comment type="caution">
    <text evidence="5">The sequence shown here is derived from an EMBL/GenBank/DDBJ whole genome shotgun (WGS) entry which is preliminary data.</text>
</comment>
<keyword evidence="2" id="KW-0732">Signal</keyword>
<feature type="domain" description="DUF7595" evidence="4">
    <location>
        <begin position="207"/>
        <end position="379"/>
    </location>
</feature>
<evidence type="ECO:0000259" key="3">
    <source>
        <dbReference type="Pfam" id="PF12937"/>
    </source>
</evidence>
<dbReference type="Pfam" id="PF24523">
    <property type="entry name" value="DUF7595"/>
    <property type="match status" value="1"/>
</dbReference>
<feature type="compositionally biased region" description="Polar residues" evidence="1">
    <location>
        <begin position="56"/>
        <end position="68"/>
    </location>
</feature>
<evidence type="ECO:0000256" key="2">
    <source>
        <dbReference type="SAM" id="SignalP"/>
    </source>
</evidence>
<dbReference type="AlphaFoldDB" id="A0A835ANQ7"/>
<feature type="compositionally biased region" description="Basic and acidic residues" evidence="1">
    <location>
        <begin position="401"/>
        <end position="420"/>
    </location>
</feature>